<keyword evidence="2" id="KW-1185">Reference proteome</keyword>
<dbReference type="AlphaFoldDB" id="A0AAU9JH78"/>
<dbReference type="Proteomes" id="UP001162131">
    <property type="component" value="Unassembled WGS sequence"/>
</dbReference>
<accession>A0AAU9JH78</accession>
<reference evidence="1" key="1">
    <citation type="submission" date="2021-09" db="EMBL/GenBank/DDBJ databases">
        <authorList>
            <consortium name="AG Swart"/>
            <person name="Singh M."/>
            <person name="Singh A."/>
            <person name="Seah K."/>
            <person name="Emmerich C."/>
        </authorList>
    </citation>
    <scope>NUCLEOTIDE SEQUENCE</scope>
    <source>
        <strain evidence="1">ATCC30299</strain>
    </source>
</reference>
<evidence type="ECO:0000313" key="1">
    <source>
        <dbReference type="EMBL" id="CAG9325615.1"/>
    </source>
</evidence>
<protein>
    <submittedName>
        <fullName evidence="1">Uncharacterized protein</fullName>
    </submittedName>
</protein>
<gene>
    <name evidence="1" type="ORF">BSTOLATCC_MIC39425</name>
</gene>
<sequence>MDKLSLLEPLLEKKQDSPKLSFQTMQTSVSMPQIFHKNESEPELLSLKQAVFNISSEFEKKLPHAINIPFCVEEMMSFSDEIHYLVSTTKGNILYFNAVTQHFDEKNFQLALSQLLFWKMKELFIFQGKMKFSALVSLLWSLSHFESLRLSVEFV</sequence>
<name>A0AAU9JH78_9CILI</name>
<dbReference type="EMBL" id="CAJZBQ010000039">
    <property type="protein sequence ID" value="CAG9325615.1"/>
    <property type="molecule type" value="Genomic_DNA"/>
</dbReference>
<organism evidence="1 2">
    <name type="scientific">Blepharisma stoltei</name>
    <dbReference type="NCBI Taxonomy" id="1481888"/>
    <lineage>
        <taxon>Eukaryota</taxon>
        <taxon>Sar</taxon>
        <taxon>Alveolata</taxon>
        <taxon>Ciliophora</taxon>
        <taxon>Postciliodesmatophora</taxon>
        <taxon>Heterotrichea</taxon>
        <taxon>Heterotrichida</taxon>
        <taxon>Blepharismidae</taxon>
        <taxon>Blepharisma</taxon>
    </lineage>
</organism>
<proteinExistence type="predicted"/>
<comment type="caution">
    <text evidence="1">The sequence shown here is derived from an EMBL/GenBank/DDBJ whole genome shotgun (WGS) entry which is preliminary data.</text>
</comment>
<evidence type="ECO:0000313" key="2">
    <source>
        <dbReference type="Proteomes" id="UP001162131"/>
    </source>
</evidence>